<feature type="domain" description="N-(5'phosphoribosyl) anthranilate isomerase (PRAI)" evidence="10">
    <location>
        <begin position="5"/>
        <end position="221"/>
    </location>
</feature>
<dbReference type="InterPro" id="IPR001240">
    <property type="entry name" value="PRAI_dom"/>
</dbReference>
<dbReference type="CDD" id="cd00405">
    <property type="entry name" value="PRAI"/>
    <property type="match status" value="1"/>
</dbReference>
<evidence type="ECO:0000256" key="6">
    <source>
        <dbReference type="ARBA" id="ARBA00022822"/>
    </source>
</evidence>
<evidence type="ECO:0000313" key="12">
    <source>
        <dbReference type="Proteomes" id="UP000036951"/>
    </source>
</evidence>
<dbReference type="Proteomes" id="UP000036951">
    <property type="component" value="Unassembled WGS sequence"/>
</dbReference>
<sequence length="226" mass="25402">MIIKVCGLRDPENIRAVMGLGADMIGLVFDRRNPRYVSSIPSNVGLLPDYASIQGRDLNEDGKVARVGVFGSDMPQNIITMAYNYKLDYVQLYGKNDEIMINNLRLTLRDEICPGIKFIKAIGIADMEDVGLWRKYKNVADMLLFYPKKQYGNDVDTKFDWSLLDYYDGDIPFIISGGIGPDDVEKVFSLTHPCMAGIDINSRFETSPAVKDISLLKPFIESIRNG</sequence>
<dbReference type="UniPathway" id="UPA00035">
    <property type="reaction ID" value="UER00042"/>
</dbReference>
<dbReference type="SUPFAM" id="SSF51366">
    <property type="entry name" value="Ribulose-phoshate binding barrel"/>
    <property type="match status" value="1"/>
</dbReference>
<dbReference type="InterPro" id="IPR044643">
    <property type="entry name" value="TrpF_fam"/>
</dbReference>
<keyword evidence="12" id="KW-1185">Reference proteome</keyword>
<evidence type="ECO:0000313" key="11">
    <source>
        <dbReference type="EMBL" id="KOO68767.1"/>
    </source>
</evidence>
<evidence type="ECO:0000256" key="3">
    <source>
        <dbReference type="ARBA" id="ARBA00012572"/>
    </source>
</evidence>
<accession>A0A8E1US05</accession>
<dbReference type="GO" id="GO:0004640">
    <property type="term" value="F:phosphoribosylanthranilate isomerase activity"/>
    <property type="evidence" value="ECO:0007669"/>
    <property type="project" value="UniProtKB-UniRule"/>
</dbReference>
<dbReference type="Gene3D" id="3.20.20.70">
    <property type="entry name" value="Aldolase class I"/>
    <property type="match status" value="1"/>
</dbReference>
<evidence type="ECO:0000256" key="4">
    <source>
        <dbReference type="ARBA" id="ARBA00022272"/>
    </source>
</evidence>
<dbReference type="InterPro" id="IPR011060">
    <property type="entry name" value="RibuloseP-bd_barrel"/>
</dbReference>
<dbReference type="EC" id="5.3.1.24" evidence="3 9"/>
<evidence type="ECO:0000256" key="7">
    <source>
        <dbReference type="ARBA" id="ARBA00023141"/>
    </source>
</evidence>
<evidence type="ECO:0000256" key="9">
    <source>
        <dbReference type="HAMAP-Rule" id="MF_00135"/>
    </source>
</evidence>
<dbReference type="EMBL" id="LFQU01000009">
    <property type="protein sequence ID" value="KOO68767.1"/>
    <property type="molecule type" value="Genomic_DNA"/>
</dbReference>
<reference evidence="11 12" key="1">
    <citation type="submission" date="2015-06" db="EMBL/GenBank/DDBJ databases">
        <title>Prevotella sp. 109, sp. nov., a novel member of the family Prevotellaceae isolated from human faeces.</title>
        <authorList>
            <person name="Shkoporov A.N."/>
            <person name="Chaplin A.V."/>
            <person name="Kafarskaia L.I."/>
            <person name="Efimov B.A."/>
        </authorList>
    </citation>
    <scope>NUCLEOTIDE SEQUENCE [LARGE SCALE GENOMIC DNA]</scope>
    <source>
        <strain evidence="11 12">109</strain>
    </source>
</reference>
<proteinExistence type="inferred from homology"/>
<dbReference type="AlphaFoldDB" id="A0A8E1US05"/>
<dbReference type="InterPro" id="IPR013785">
    <property type="entry name" value="Aldolase_TIM"/>
</dbReference>
<comment type="similarity">
    <text evidence="9">Belongs to the TrpF family.</text>
</comment>
<dbReference type="HAMAP" id="MF_00135">
    <property type="entry name" value="PRAI"/>
    <property type="match status" value="1"/>
</dbReference>
<dbReference type="OrthoDB" id="9786954at2"/>
<comment type="caution">
    <text evidence="11">The sequence shown here is derived from an EMBL/GenBank/DDBJ whole genome shotgun (WGS) entry which is preliminary data.</text>
</comment>
<name>A0A8E1US05_9BACT</name>
<evidence type="ECO:0000256" key="2">
    <source>
        <dbReference type="ARBA" id="ARBA00004664"/>
    </source>
</evidence>
<dbReference type="GO" id="GO:0000162">
    <property type="term" value="P:L-tryptophan biosynthetic process"/>
    <property type="evidence" value="ECO:0007669"/>
    <property type="project" value="UniProtKB-UniRule"/>
</dbReference>
<keyword evidence="6 9" id="KW-0822">Tryptophan biosynthesis</keyword>
<dbReference type="PANTHER" id="PTHR42894:SF1">
    <property type="entry name" value="N-(5'-PHOSPHORIBOSYL)ANTHRANILATE ISOMERASE"/>
    <property type="match status" value="1"/>
</dbReference>
<keyword evidence="8 9" id="KW-0413">Isomerase</keyword>
<keyword evidence="7 9" id="KW-0057">Aromatic amino acid biosynthesis</keyword>
<comment type="pathway">
    <text evidence="2 9">Amino-acid biosynthesis; L-tryptophan biosynthesis; L-tryptophan from chorismate: step 3/5.</text>
</comment>
<evidence type="ECO:0000256" key="1">
    <source>
        <dbReference type="ARBA" id="ARBA00001164"/>
    </source>
</evidence>
<dbReference type="RefSeq" id="WP_082335187.1">
    <property type="nucleotide sequence ID" value="NZ_LFQU01000009.1"/>
</dbReference>
<dbReference type="Pfam" id="PF00697">
    <property type="entry name" value="PRAI"/>
    <property type="match status" value="1"/>
</dbReference>
<evidence type="ECO:0000256" key="8">
    <source>
        <dbReference type="ARBA" id="ARBA00023235"/>
    </source>
</evidence>
<evidence type="ECO:0000259" key="10">
    <source>
        <dbReference type="Pfam" id="PF00697"/>
    </source>
</evidence>
<protein>
    <recommendedName>
        <fullName evidence="4 9">N-(5'-phosphoribosyl)anthranilate isomerase</fullName>
        <shortName evidence="9">PRAI</shortName>
        <ecNumber evidence="3 9">5.3.1.24</ecNumber>
    </recommendedName>
</protein>
<keyword evidence="5 9" id="KW-0028">Amino-acid biosynthesis</keyword>
<organism evidence="11 12">
    <name type="scientific">Xylanibacter rarus</name>
    <dbReference type="NCBI Taxonomy" id="1676614"/>
    <lineage>
        <taxon>Bacteria</taxon>
        <taxon>Pseudomonadati</taxon>
        <taxon>Bacteroidota</taxon>
        <taxon>Bacteroidia</taxon>
        <taxon>Bacteroidales</taxon>
        <taxon>Prevotellaceae</taxon>
        <taxon>Xylanibacter</taxon>
    </lineage>
</organism>
<gene>
    <name evidence="9" type="primary">trpF</name>
    <name evidence="11" type="ORF">ACU52_06310</name>
</gene>
<comment type="catalytic activity">
    <reaction evidence="1 9">
        <text>N-(5-phospho-beta-D-ribosyl)anthranilate = 1-(2-carboxyphenylamino)-1-deoxy-D-ribulose 5-phosphate</text>
        <dbReference type="Rhea" id="RHEA:21540"/>
        <dbReference type="ChEBI" id="CHEBI:18277"/>
        <dbReference type="ChEBI" id="CHEBI:58613"/>
        <dbReference type="EC" id="5.3.1.24"/>
    </reaction>
</comment>
<dbReference type="PANTHER" id="PTHR42894">
    <property type="entry name" value="N-(5'-PHOSPHORIBOSYL)ANTHRANILATE ISOMERASE"/>
    <property type="match status" value="1"/>
</dbReference>
<evidence type="ECO:0000256" key="5">
    <source>
        <dbReference type="ARBA" id="ARBA00022605"/>
    </source>
</evidence>